<dbReference type="AlphaFoldDB" id="A0A1H4I9U5"/>
<dbReference type="Proteomes" id="UP000198542">
    <property type="component" value="Unassembled WGS sequence"/>
</dbReference>
<evidence type="ECO:0000313" key="1">
    <source>
        <dbReference type="EMBL" id="SEB30496.1"/>
    </source>
</evidence>
<keyword evidence="2" id="KW-1185">Reference proteome</keyword>
<organism evidence="1 2">
    <name type="scientific">Pseudomonas jessenii</name>
    <dbReference type="NCBI Taxonomy" id="77298"/>
    <lineage>
        <taxon>Bacteria</taxon>
        <taxon>Pseudomonadati</taxon>
        <taxon>Pseudomonadota</taxon>
        <taxon>Gammaproteobacteria</taxon>
        <taxon>Pseudomonadales</taxon>
        <taxon>Pseudomonadaceae</taxon>
        <taxon>Pseudomonas</taxon>
    </lineage>
</organism>
<sequence>MHEKHKHCMQVAGLWKVPKMLKFLSFICNI</sequence>
<name>A0A1H4I9U5_PSEJE</name>
<reference evidence="2" key="1">
    <citation type="submission" date="2016-10" db="EMBL/GenBank/DDBJ databases">
        <authorList>
            <person name="Varghese N."/>
            <person name="Submissions S."/>
        </authorList>
    </citation>
    <scope>NUCLEOTIDE SEQUENCE [LARGE SCALE GENOMIC DNA]</scope>
    <source>
        <strain evidence="2">BS3660</strain>
    </source>
</reference>
<accession>A0A1H4I9U5</accession>
<proteinExistence type="predicted"/>
<protein>
    <submittedName>
        <fullName evidence="1">Uncharacterized protein</fullName>
    </submittedName>
</protein>
<gene>
    <name evidence="1" type="ORF">SAMN04490187_0042</name>
</gene>
<evidence type="ECO:0000313" key="2">
    <source>
        <dbReference type="Proteomes" id="UP000198542"/>
    </source>
</evidence>
<dbReference type="EMBL" id="FNTC01000001">
    <property type="protein sequence ID" value="SEB30496.1"/>
    <property type="molecule type" value="Genomic_DNA"/>
</dbReference>